<proteinExistence type="predicted"/>
<name>A0A8J4Y1I1_CHIOP</name>
<dbReference type="EMBL" id="JACEEZ010019767">
    <property type="protein sequence ID" value="KAG0715349.1"/>
    <property type="molecule type" value="Genomic_DNA"/>
</dbReference>
<sequence>MVSVIEGMSSPFEEESQDLLRLHSKDIMDKQSVECLTTIQSKGQEQYGTFVKERLSANIKPVTATITRNKVVLFNKQAQKSKKAGAEVNLLKSESSLFARLYVACQTRDGDLDNFFSHENHPFPPSLSSYGLLRLGKKSDLTGCLEQHVKSPCESRPDTEVSIMDGAVLVNILRPGGCKTFGDYAANVFVPHIKREQNQAQRVDIVWDQYFTNSLKAQTREKRAMGSSQRRRVEVSSPVPKNWQQFLRLNSNKIELFKLLNDELMASASAENPLVVTDGVNVLCVPARDTTSIAPCNHEEADSRIMVHVADAVRQGFHKILVRTVDTDVVVLAVATVQQLGRLELWIAFGSGKNFHYIPAHEICASLGPQKSLVLPMFHAFTGCDTVSQFAQVGKKTAWKVWETHDELTEAFYELHSAPEQISEKAEASLE</sequence>
<dbReference type="AlphaFoldDB" id="A0A8J4Y1I1"/>
<comment type="caution">
    <text evidence="1">The sequence shown here is derived from an EMBL/GenBank/DDBJ whole genome shotgun (WGS) entry which is preliminary data.</text>
</comment>
<dbReference type="PANTHER" id="PTHR47018">
    <property type="entry name" value="CXC DOMAIN-CONTAINING PROTEIN-RELATED"/>
    <property type="match status" value="1"/>
</dbReference>
<reference evidence="1" key="1">
    <citation type="submission" date="2020-07" db="EMBL/GenBank/DDBJ databases">
        <title>The High-quality genome of the commercially important snow crab, Chionoecetes opilio.</title>
        <authorList>
            <person name="Jeong J.-H."/>
            <person name="Ryu S."/>
        </authorList>
    </citation>
    <scope>NUCLEOTIDE SEQUENCE</scope>
    <source>
        <strain evidence="1">MADBK_172401_WGS</strain>
        <tissue evidence="1">Digestive gland</tissue>
    </source>
</reference>
<organism evidence="1 2">
    <name type="scientific">Chionoecetes opilio</name>
    <name type="common">Atlantic snow crab</name>
    <name type="synonym">Cancer opilio</name>
    <dbReference type="NCBI Taxonomy" id="41210"/>
    <lineage>
        <taxon>Eukaryota</taxon>
        <taxon>Metazoa</taxon>
        <taxon>Ecdysozoa</taxon>
        <taxon>Arthropoda</taxon>
        <taxon>Crustacea</taxon>
        <taxon>Multicrustacea</taxon>
        <taxon>Malacostraca</taxon>
        <taxon>Eumalacostraca</taxon>
        <taxon>Eucarida</taxon>
        <taxon>Decapoda</taxon>
        <taxon>Pleocyemata</taxon>
        <taxon>Brachyura</taxon>
        <taxon>Eubrachyura</taxon>
        <taxon>Majoidea</taxon>
        <taxon>Majidae</taxon>
        <taxon>Chionoecetes</taxon>
    </lineage>
</organism>
<protein>
    <submittedName>
        <fullName evidence="1">Uncharacterized protein</fullName>
    </submittedName>
</protein>
<accession>A0A8J4Y1I1</accession>
<dbReference type="OrthoDB" id="5949854at2759"/>
<evidence type="ECO:0000313" key="2">
    <source>
        <dbReference type="Proteomes" id="UP000770661"/>
    </source>
</evidence>
<dbReference type="Proteomes" id="UP000770661">
    <property type="component" value="Unassembled WGS sequence"/>
</dbReference>
<keyword evidence="2" id="KW-1185">Reference proteome</keyword>
<evidence type="ECO:0000313" key="1">
    <source>
        <dbReference type="EMBL" id="KAG0715349.1"/>
    </source>
</evidence>
<gene>
    <name evidence="1" type="ORF">GWK47_012116</name>
</gene>